<dbReference type="InterPro" id="IPR012912">
    <property type="entry name" value="Plasmid_pRiA4b_Orf3-like"/>
</dbReference>
<dbReference type="InterPro" id="IPR024047">
    <property type="entry name" value="MM3350-like_sf"/>
</dbReference>
<name>A0A1G2MYH3_9BACT</name>
<dbReference type="EMBL" id="MHRT01000006">
    <property type="protein sequence ID" value="OHA28985.1"/>
    <property type="molecule type" value="Genomic_DNA"/>
</dbReference>
<feature type="domain" description="Plasmid pRiA4b Orf3-like" evidence="1">
    <location>
        <begin position="76"/>
        <end position="201"/>
    </location>
</feature>
<dbReference type="STRING" id="1802315.A3F51_01825"/>
<dbReference type="SUPFAM" id="SSF159941">
    <property type="entry name" value="MM3350-like"/>
    <property type="match status" value="1"/>
</dbReference>
<reference evidence="2 3" key="1">
    <citation type="journal article" date="2016" name="Nat. Commun.">
        <title>Thousands of microbial genomes shed light on interconnected biogeochemical processes in an aquifer system.</title>
        <authorList>
            <person name="Anantharaman K."/>
            <person name="Brown C.T."/>
            <person name="Hug L.A."/>
            <person name="Sharon I."/>
            <person name="Castelle C.J."/>
            <person name="Probst A.J."/>
            <person name="Thomas B.C."/>
            <person name="Singh A."/>
            <person name="Wilkins M.J."/>
            <person name="Karaoz U."/>
            <person name="Brodie E.L."/>
            <person name="Williams K.H."/>
            <person name="Hubbard S.S."/>
            <person name="Banfield J.F."/>
        </authorList>
    </citation>
    <scope>NUCLEOTIDE SEQUENCE [LARGE SCALE GENOMIC DNA]</scope>
</reference>
<protein>
    <recommendedName>
        <fullName evidence="1">Plasmid pRiA4b Orf3-like domain-containing protein</fullName>
    </recommendedName>
</protein>
<gene>
    <name evidence="2" type="ORF">A3F51_01825</name>
</gene>
<sequence>MPALSTKNLTRHIPPIQGEKSFYKTINQAIAEKRHVEALKGIIKEYEDYKKYMSGVFEKKEPFYQDVFKFRVDYLWKKPVWREFEIEGSQTFGDLAKGIIESMGWDNDHLHAFYFPEIRNGKVFRHSYSPYSIGSRGFDNDQYPTYHTNMVRIAELDYVAYPRLNFVFDFGDSHEFSFKYIGRRASKRVDEMDYLPKVIDQRGVGPEQYPPLLEDE</sequence>
<evidence type="ECO:0000313" key="3">
    <source>
        <dbReference type="Proteomes" id="UP000178089"/>
    </source>
</evidence>
<comment type="caution">
    <text evidence="2">The sequence shown here is derived from an EMBL/GenBank/DDBJ whole genome shotgun (WGS) entry which is preliminary data.</text>
</comment>
<evidence type="ECO:0000313" key="2">
    <source>
        <dbReference type="EMBL" id="OHA28985.1"/>
    </source>
</evidence>
<proteinExistence type="predicted"/>
<evidence type="ECO:0000259" key="1">
    <source>
        <dbReference type="Pfam" id="PF07929"/>
    </source>
</evidence>
<organism evidence="2 3">
    <name type="scientific">Candidatus Taylorbacteria bacterium RIFCSPHIGHO2_12_FULL_45_16</name>
    <dbReference type="NCBI Taxonomy" id="1802315"/>
    <lineage>
        <taxon>Bacteria</taxon>
        <taxon>Candidatus Tayloriibacteriota</taxon>
    </lineage>
</organism>
<dbReference type="AlphaFoldDB" id="A0A1G2MYH3"/>
<dbReference type="Gene3D" id="3.10.290.30">
    <property type="entry name" value="MM3350-like"/>
    <property type="match status" value="1"/>
</dbReference>
<accession>A0A1G2MYH3</accession>
<dbReference type="Pfam" id="PF07929">
    <property type="entry name" value="PRiA4_ORF3"/>
    <property type="match status" value="1"/>
</dbReference>
<dbReference type="Proteomes" id="UP000178089">
    <property type="component" value="Unassembled WGS sequence"/>
</dbReference>